<dbReference type="InterPro" id="IPR017452">
    <property type="entry name" value="GPCR_Rhodpsn_7TM"/>
</dbReference>
<dbReference type="GO" id="GO:0071880">
    <property type="term" value="P:adenylate cyclase-activating adrenergic receptor signaling pathway"/>
    <property type="evidence" value="ECO:0007669"/>
    <property type="project" value="TreeGrafter"/>
</dbReference>
<keyword evidence="15" id="KW-1185">Reference proteome</keyword>
<dbReference type="InterPro" id="IPR000276">
    <property type="entry name" value="GPCR_Rhodpsn"/>
</dbReference>
<evidence type="ECO:0000256" key="8">
    <source>
        <dbReference type="ARBA" id="ARBA00023157"/>
    </source>
</evidence>
<feature type="transmembrane region" description="Helical" evidence="12">
    <location>
        <begin position="117"/>
        <end position="141"/>
    </location>
</feature>
<evidence type="ECO:0000256" key="12">
    <source>
        <dbReference type="SAM" id="Phobius"/>
    </source>
</evidence>
<keyword evidence="6 11" id="KW-0297">G-protein coupled receptor</keyword>
<dbReference type="STRING" id="568069.A0A1J1J4B0"/>
<evidence type="ECO:0000256" key="1">
    <source>
        <dbReference type="ARBA" id="ARBA00004651"/>
    </source>
</evidence>
<dbReference type="PROSITE" id="PS00237">
    <property type="entry name" value="G_PROTEIN_RECEP_F1_1"/>
    <property type="match status" value="1"/>
</dbReference>
<dbReference type="PANTHER" id="PTHR24248">
    <property type="entry name" value="ADRENERGIC RECEPTOR-RELATED G-PROTEIN COUPLED RECEPTOR"/>
    <property type="match status" value="1"/>
</dbReference>
<dbReference type="GO" id="GO:0004993">
    <property type="term" value="F:G protein-coupled serotonin receptor activity"/>
    <property type="evidence" value="ECO:0007669"/>
    <property type="project" value="UniProtKB-ARBA"/>
</dbReference>
<evidence type="ECO:0000256" key="9">
    <source>
        <dbReference type="ARBA" id="ARBA00023170"/>
    </source>
</evidence>
<dbReference type="OrthoDB" id="5977853at2759"/>
<keyword evidence="8" id="KW-1015">Disulfide bond</keyword>
<sequence length="409" mass="47114">MNVTETSITKADDWPWTKIVLIVLFCLLIVITIIGNTLVILSVITTRRLRTVTNLFVTSLAVAGSWHLGWVLCEFWISLDVLLCTASILSLCAISIDRYLAVTQPLNYSKRRRSKRLAMVMILIVWILALAITCPPILGWHDVERRRADIKDCEYNKDKGYVIYSASGSFFIPMSIMLYVYSKIFCVLSSRQSRISRTEACERSTDIEAEFVTSEMDSSYPQSSKDVVINNTLREPQQTTLYELLEYAKSRSILKGNSQNATNNSNHGSFVIRSFNTVQFNQHHHSMNENSSIKSNKKMPIRISSLKRETKTAQTLSIVVKKCVFYSLPENSFIACWLPFFIHYISKPFMEKDSVWTNKVLEDCLIWLGWINSAINPFIYAFYNGDFRIAFYRLTFRACCRNQQNTVFK</sequence>
<accession>A0A1J1J4B0</accession>
<dbReference type="GO" id="GO:0005886">
    <property type="term" value="C:plasma membrane"/>
    <property type="evidence" value="ECO:0007669"/>
    <property type="project" value="UniProtKB-SubCell"/>
</dbReference>
<evidence type="ECO:0000256" key="7">
    <source>
        <dbReference type="ARBA" id="ARBA00023136"/>
    </source>
</evidence>
<protein>
    <submittedName>
        <fullName evidence="14">CLUMA_CG019124, isoform A</fullName>
    </submittedName>
</protein>
<reference evidence="14 15" key="1">
    <citation type="submission" date="2015-04" db="EMBL/GenBank/DDBJ databases">
        <authorList>
            <person name="Syromyatnikov M.Y."/>
            <person name="Popov V.N."/>
        </authorList>
    </citation>
    <scope>NUCLEOTIDE SEQUENCE [LARGE SCALE GENOMIC DNA]</scope>
</reference>
<dbReference type="PANTHER" id="PTHR24248:SF199">
    <property type="entry name" value="IP13425P-RELATED"/>
    <property type="match status" value="1"/>
</dbReference>
<name>A0A1J1J4B0_9DIPT</name>
<evidence type="ECO:0000313" key="15">
    <source>
        <dbReference type="Proteomes" id="UP000183832"/>
    </source>
</evidence>
<feature type="transmembrane region" description="Helical" evidence="12">
    <location>
        <begin position="161"/>
        <end position="181"/>
    </location>
</feature>
<dbReference type="PROSITE" id="PS50262">
    <property type="entry name" value="G_PROTEIN_RECEP_F1_2"/>
    <property type="match status" value="1"/>
</dbReference>
<evidence type="ECO:0000256" key="2">
    <source>
        <dbReference type="ARBA" id="ARBA00010663"/>
    </source>
</evidence>
<dbReference type="SUPFAM" id="SSF81321">
    <property type="entry name" value="Family A G protein-coupled receptor-like"/>
    <property type="match status" value="1"/>
</dbReference>
<dbReference type="EMBL" id="CVRI01000066">
    <property type="protein sequence ID" value="CRL06318.1"/>
    <property type="molecule type" value="Genomic_DNA"/>
</dbReference>
<dbReference type="Gene3D" id="1.20.1070.10">
    <property type="entry name" value="Rhodopsin 7-helix transmembrane proteins"/>
    <property type="match status" value="1"/>
</dbReference>
<evidence type="ECO:0000256" key="11">
    <source>
        <dbReference type="RuleBase" id="RU000688"/>
    </source>
</evidence>
<keyword evidence="4 11" id="KW-0812">Transmembrane</keyword>
<evidence type="ECO:0000256" key="6">
    <source>
        <dbReference type="ARBA" id="ARBA00023040"/>
    </source>
</evidence>
<organism evidence="14 15">
    <name type="scientific">Clunio marinus</name>
    <dbReference type="NCBI Taxonomy" id="568069"/>
    <lineage>
        <taxon>Eukaryota</taxon>
        <taxon>Metazoa</taxon>
        <taxon>Ecdysozoa</taxon>
        <taxon>Arthropoda</taxon>
        <taxon>Hexapoda</taxon>
        <taxon>Insecta</taxon>
        <taxon>Pterygota</taxon>
        <taxon>Neoptera</taxon>
        <taxon>Endopterygota</taxon>
        <taxon>Diptera</taxon>
        <taxon>Nematocera</taxon>
        <taxon>Chironomoidea</taxon>
        <taxon>Chironomidae</taxon>
        <taxon>Clunio</taxon>
    </lineage>
</organism>
<feature type="domain" description="G-protein coupled receptors family 1 profile" evidence="13">
    <location>
        <begin position="16"/>
        <end position="380"/>
    </location>
</feature>
<keyword evidence="10 11" id="KW-0807">Transducer</keyword>
<dbReference type="Proteomes" id="UP000183832">
    <property type="component" value="Unassembled WGS sequence"/>
</dbReference>
<dbReference type="Pfam" id="PF00001">
    <property type="entry name" value="7tm_1"/>
    <property type="match status" value="1"/>
</dbReference>
<feature type="transmembrane region" description="Helical" evidence="12">
    <location>
        <begin position="20"/>
        <end position="44"/>
    </location>
</feature>
<evidence type="ECO:0000256" key="3">
    <source>
        <dbReference type="ARBA" id="ARBA00022475"/>
    </source>
</evidence>
<evidence type="ECO:0000256" key="10">
    <source>
        <dbReference type="ARBA" id="ARBA00023224"/>
    </source>
</evidence>
<evidence type="ECO:0000256" key="5">
    <source>
        <dbReference type="ARBA" id="ARBA00022989"/>
    </source>
</evidence>
<feature type="transmembrane region" description="Helical" evidence="12">
    <location>
        <begin position="75"/>
        <end position="96"/>
    </location>
</feature>
<dbReference type="AlphaFoldDB" id="A0A1J1J4B0"/>
<feature type="transmembrane region" description="Helical" evidence="12">
    <location>
        <begin position="365"/>
        <end position="383"/>
    </location>
</feature>
<proteinExistence type="inferred from homology"/>
<dbReference type="GO" id="GO:0043410">
    <property type="term" value="P:positive regulation of MAPK cascade"/>
    <property type="evidence" value="ECO:0007669"/>
    <property type="project" value="TreeGrafter"/>
</dbReference>
<keyword evidence="3" id="KW-1003">Cell membrane</keyword>
<dbReference type="PRINTS" id="PR00237">
    <property type="entry name" value="GPCRRHODOPSN"/>
</dbReference>
<keyword evidence="5 12" id="KW-1133">Transmembrane helix</keyword>
<feature type="transmembrane region" description="Helical" evidence="12">
    <location>
        <begin position="323"/>
        <end position="345"/>
    </location>
</feature>
<keyword evidence="7 12" id="KW-0472">Membrane</keyword>
<feature type="transmembrane region" description="Helical" evidence="12">
    <location>
        <begin position="51"/>
        <end position="69"/>
    </location>
</feature>
<evidence type="ECO:0000259" key="13">
    <source>
        <dbReference type="PROSITE" id="PS50262"/>
    </source>
</evidence>
<comment type="subcellular location">
    <subcellularLocation>
        <location evidence="1">Cell membrane</location>
        <topology evidence="1">Multi-pass membrane protein</topology>
    </subcellularLocation>
</comment>
<evidence type="ECO:0000313" key="14">
    <source>
        <dbReference type="EMBL" id="CRL06318.1"/>
    </source>
</evidence>
<comment type="similarity">
    <text evidence="2 11">Belongs to the G-protein coupled receptor 1 family.</text>
</comment>
<gene>
    <name evidence="14" type="primary">similar to Octopamine receptor</name>
    <name evidence="14" type="ORF">CLUMA_CG019124</name>
</gene>
<keyword evidence="9 11" id="KW-0675">Receptor</keyword>
<evidence type="ECO:0000256" key="4">
    <source>
        <dbReference type="ARBA" id="ARBA00022692"/>
    </source>
</evidence>